<feature type="modified residue" description="4-aspartylphosphate" evidence="15">
    <location>
        <position position="562"/>
    </location>
</feature>
<dbReference type="OrthoDB" id="8577169at2"/>
<evidence type="ECO:0000256" key="17">
    <source>
        <dbReference type="SAM" id="Phobius"/>
    </source>
</evidence>
<dbReference type="CDD" id="cd16922">
    <property type="entry name" value="HATPase_EvgS-ArcB-TorS-like"/>
    <property type="match status" value="1"/>
</dbReference>
<gene>
    <name evidence="20" type="primary">rpfC_2</name>
    <name evidence="20" type="ORF">Tsedi_02291</name>
</gene>
<dbReference type="CDD" id="cd00082">
    <property type="entry name" value="HisKA"/>
    <property type="match status" value="1"/>
</dbReference>
<evidence type="ECO:0000256" key="5">
    <source>
        <dbReference type="ARBA" id="ARBA00022729"/>
    </source>
</evidence>
<comment type="function">
    <text evidence="11">Member of the two-component regulatory system BvgS/BvgA. Phosphorylates BvgA via a four-step phosphorelay in response to environmental signals.</text>
</comment>
<feature type="transmembrane region" description="Helical" evidence="17">
    <location>
        <begin position="21"/>
        <end position="44"/>
    </location>
</feature>
<dbReference type="SUPFAM" id="SSF55874">
    <property type="entry name" value="ATPase domain of HSP90 chaperone/DNA topoisomerase II/histidine kinase"/>
    <property type="match status" value="1"/>
</dbReference>
<dbReference type="Pfam" id="PF00512">
    <property type="entry name" value="HisKA"/>
    <property type="match status" value="1"/>
</dbReference>
<protein>
    <recommendedName>
        <fullName evidence="13">Sensory/regulatory protein RpfC</fullName>
        <ecNumber evidence="2">2.7.13.3</ecNumber>
    </recommendedName>
    <alternativeName>
        <fullName evidence="14">Virulence sensor protein BvgS</fullName>
    </alternativeName>
</protein>
<evidence type="ECO:0000256" key="10">
    <source>
        <dbReference type="ARBA" id="ARBA00023026"/>
    </source>
</evidence>
<keyword evidence="21" id="KW-1185">Reference proteome</keyword>
<keyword evidence="17" id="KW-0812">Transmembrane</keyword>
<sequence>MTPSHEAPQTAGGHAREGRRFLLWVALTTALLAAGLAVLLAVFLRQARSAEASAQLQADSLTALVFHHEREFLRLREEVGLALQGPAPDWDALALRHEIWAGRVALLHANPSMRPLEGEPDYEDLLPRLQALVRQLDTALARRERAQLAPVLAALRALGPDVQALSVRANSRLSELVDAQLREVRALRQAVGWLMAAQVGVLLAAAAALVLRQRRQGEERRRLEALHEALRQARDAAEAANRAKSQFLANMSHELRTPFNGLLGMLTMLEDGPLSAEQREHLHTARASAEHLLQLLNDILDLSALDAGQMRIQPEPVDLPALVREVRRWLEPQARAKGLALHVTIDAEDAPPVLADPTRVRQILLNLLGNAVKFTERGEVALTLRAEPLPDGRLRWRATVRDTGIGIDPGTQARLFQRFQQADPGIRRRYGGSGLGLDIARSLARLMEGDITLHSVPGEGSTFEATWVTPVATAEAGPGGFAVTRPGSWGGEAAAAPAPEASAGASPAARGARILVAEDHPVNRKVVGLMLQRLGHEVIFAEDGLQAVARAAEADLDLILMDVHMPNLDGLEATRRIRALPGARGRVPVVALTADVLDEAQAQARAAGMDAFLAKPVQRAQLQATIEACLAAGRGATSPAPAAAAGTPPSP</sequence>
<evidence type="ECO:0000256" key="15">
    <source>
        <dbReference type="PROSITE-ProRule" id="PRU00169"/>
    </source>
</evidence>
<evidence type="ECO:0000256" key="4">
    <source>
        <dbReference type="ARBA" id="ARBA00022679"/>
    </source>
</evidence>
<keyword evidence="4 20" id="KW-0808">Transferase</keyword>
<dbReference type="InterPro" id="IPR005467">
    <property type="entry name" value="His_kinase_dom"/>
</dbReference>
<dbReference type="AlphaFoldDB" id="A0A554WHM0"/>
<dbReference type="InterPro" id="IPR011006">
    <property type="entry name" value="CheY-like_superfamily"/>
</dbReference>
<evidence type="ECO:0000256" key="9">
    <source>
        <dbReference type="ARBA" id="ARBA00023012"/>
    </source>
</evidence>
<evidence type="ECO:0000256" key="8">
    <source>
        <dbReference type="ARBA" id="ARBA00022840"/>
    </source>
</evidence>
<dbReference type="PROSITE" id="PS50109">
    <property type="entry name" value="HIS_KIN"/>
    <property type="match status" value="1"/>
</dbReference>
<dbReference type="SUPFAM" id="SSF52172">
    <property type="entry name" value="CheY-like"/>
    <property type="match status" value="1"/>
</dbReference>
<evidence type="ECO:0000313" key="21">
    <source>
        <dbReference type="Proteomes" id="UP000320225"/>
    </source>
</evidence>
<dbReference type="CDD" id="cd17546">
    <property type="entry name" value="REC_hyHK_CKI1_RcsC-like"/>
    <property type="match status" value="1"/>
</dbReference>
<dbReference type="EMBL" id="VJND01000019">
    <property type="protein sequence ID" value="TSE23070.1"/>
    <property type="molecule type" value="Genomic_DNA"/>
</dbReference>
<dbReference type="PANTHER" id="PTHR45339">
    <property type="entry name" value="HYBRID SIGNAL TRANSDUCTION HISTIDINE KINASE J"/>
    <property type="match status" value="1"/>
</dbReference>
<keyword evidence="3 15" id="KW-0597">Phosphoprotein</keyword>
<dbReference type="Gene3D" id="3.30.565.10">
    <property type="entry name" value="Histidine kinase-like ATPase, C-terminal domain"/>
    <property type="match status" value="1"/>
</dbReference>
<comment type="subunit">
    <text evidence="12">At low DSF concentrations, interacts with RpfF.</text>
</comment>
<dbReference type="EC" id="2.7.13.3" evidence="2"/>
<proteinExistence type="predicted"/>
<keyword evidence="7" id="KW-0418">Kinase</keyword>
<keyword evidence="9" id="KW-0902">Two-component regulatory system</keyword>
<dbReference type="PROSITE" id="PS50110">
    <property type="entry name" value="RESPONSE_REGULATORY"/>
    <property type="match status" value="1"/>
</dbReference>
<dbReference type="GO" id="GO:0005524">
    <property type="term" value="F:ATP binding"/>
    <property type="evidence" value="ECO:0007669"/>
    <property type="project" value="UniProtKB-KW"/>
</dbReference>
<evidence type="ECO:0000256" key="13">
    <source>
        <dbReference type="ARBA" id="ARBA00068150"/>
    </source>
</evidence>
<evidence type="ECO:0000256" key="14">
    <source>
        <dbReference type="ARBA" id="ARBA00070152"/>
    </source>
</evidence>
<keyword evidence="5" id="KW-0732">Signal</keyword>
<dbReference type="FunFam" id="1.10.287.130:FF:000002">
    <property type="entry name" value="Two-component osmosensing histidine kinase"/>
    <property type="match status" value="1"/>
</dbReference>
<comment type="caution">
    <text evidence="20">The sequence shown here is derived from an EMBL/GenBank/DDBJ whole genome shotgun (WGS) entry which is preliminary data.</text>
</comment>
<feature type="transmembrane region" description="Helical" evidence="17">
    <location>
        <begin position="190"/>
        <end position="211"/>
    </location>
</feature>
<dbReference type="PRINTS" id="PR00344">
    <property type="entry name" value="BCTRLSENSOR"/>
</dbReference>
<keyword evidence="17" id="KW-1133">Transmembrane helix</keyword>
<evidence type="ECO:0000256" key="1">
    <source>
        <dbReference type="ARBA" id="ARBA00000085"/>
    </source>
</evidence>
<name>A0A554WHM0_9BURK</name>
<dbReference type="InterPro" id="IPR001789">
    <property type="entry name" value="Sig_transdc_resp-reg_receiver"/>
</dbReference>
<feature type="domain" description="Histidine kinase" evidence="18">
    <location>
        <begin position="250"/>
        <end position="471"/>
    </location>
</feature>
<evidence type="ECO:0000256" key="2">
    <source>
        <dbReference type="ARBA" id="ARBA00012438"/>
    </source>
</evidence>
<reference evidence="20 21" key="1">
    <citation type="submission" date="2019-07" db="EMBL/GenBank/DDBJ databases">
        <title>Tepidimonas sediminis YIM 72259 draft genome.</title>
        <authorList>
            <person name="Da Costa M.S."/>
            <person name="Froufe H.J.C."/>
            <person name="Egas C."/>
            <person name="Albuquerque L."/>
        </authorList>
    </citation>
    <scope>NUCLEOTIDE SEQUENCE [LARGE SCALE GENOMIC DNA]</scope>
    <source>
        <strain evidence="20 21">YIM 72259</strain>
    </source>
</reference>
<dbReference type="SMART" id="SM00387">
    <property type="entry name" value="HATPase_c"/>
    <property type="match status" value="1"/>
</dbReference>
<evidence type="ECO:0000259" key="19">
    <source>
        <dbReference type="PROSITE" id="PS50110"/>
    </source>
</evidence>
<evidence type="ECO:0000256" key="3">
    <source>
        <dbReference type="ARBA" id="ARBA00022553"/>
    </source>
</evidence>
<dbReference type="PANTHER" id="PTHR45339:SF1">
    <property type="entry name" value="HYBRID SIGNAL TRANSDUCTION HISTIDINE KINASE J"/>
    <property type="match status" value="1"/>
</dbReference>
<dbReference type="Proteomes" id="UP000320225">
    <property type="component" value="Unassembled WGS sequence"/>
</dbReference>
<evidence type="ECO:0000256" key="16">
    <source>
        <dbReference type="SAM" id="Coils"/>
    </source>
</evidence>
<dbReference type="InterPro" id="IPR003594">
    <property type="entry name" value="HATPase_dom"/>
</dbReference>
<dbReference type="SMART" id="SM00388">
    <property type="entry name" value="HisKA"/>
    <property type="match status" value="1"/>
</dbReference>
<evidence type="ECO:0000256" key="7">
    <source>
        <dbReference type="ARBA" id="ARBA00022777"/>
    </source>
</evidence>
<accession>A0A554WHM0</accession>
<dbReference type="Gene3D" id="1.10.287.130">
    <property type="match status" value="1"/>
</dbReference>
<dbReference type="SMART" id="SM00448">
    <property type="entry name" value="REC"/>
    <property type="match status" value="1"/>
</dbReference>
<dbReference type="Pfam" id="PF00072">
    <property type="entry name" value="Response_reg"/>
    <property type="match status" value="1"/>
</dbReference>
<keyword evidence="17" id="KW-0472">Membrane</keyword>
<evidence type="ECO:0000256" key="11">
    <source>
        <dbReference type="ARBA" id="ARBA00058004"/>
    </source>
</evidence>
<dbReference type="Pfam" id="PF02518">
    <property type="entry name" value="HATPase_c"/>
    <property type="match status" value="1"/>
</dbReference>
<dbReference type="FunFam" id="3.30.565.10:FF:000010">
    <property type="entry name" value="Sensor histidine kinase RcsC"/>
    <property type="match status" value="1"/>
</dbReference>
<comment type="catalytic activity">
    <reaction evidence="1">
        <text>ATP + protein L-histidine = ADP + protein N-phospho-L-histidine.</text>
        <dbReference type="EC" id="2.7.13.3"/>
    </reaction>
</comment>
<organism evidence="20 21">
    <name type="scientific">Tepidimonas sediminis</name>
    <dbReference type="NCBI Taxonomy" id="2588941"/>
    <lineage>
        <taxon>Bacteria</taxon>
        <taxon>Pseudomonadati</taxon>
        <taxon>Pseudomonadota</taxon>
        <taxon>Betaproteobacteria</taxon>
        <taxon>Burkholderiales</taxon>
        <taxon>Tepidimonas</taxon>
    </lineage>
</organism>
<dbReference type="GO" id="GO:0000155">
    <property type="term" value="F:phosphorelay sensor kinase activity"/>
    <property type="evidence" value="ECO:0007669"/>
    <property type="project" value="InterPro"/>
</dbReference>
<evidence type="ECO:0000256" key="12">
    <source>
        <dbReference type="ARBA" id="ARBA00064003"/>
    </source>
</evidence>
<keyword evidence="10" id="KW-0843">Virulence</keyword>
<evidence type="ECO:0000313" key="20">
    <source>
        <dbReference type="EMBL" id="TSE23070.1"/>
    </source>
</evidence>
<dbReference type="SUPFAM" id="SSF47384">
    <property type="entry name" value="Homodimeric domain of signal transducing histidine kinase"/>
    <property type="match status" value="1"/>
</dbReference>
<feature type="coiled-coil region" evidence="16">
    <location>
        <begin position="220"/>
        <end position="250"/>
    </location>
</feature>
<keyword evidence="16" id="KW-0175">Coiled coil</keyword>
<dbReference type="InterPro" id="IPR004358">
    <property type="entry name" value="Sig_transdc_His_kin-like_C"/>
</dbReference>
<dbReference type="InterPro" id="IPR003661">
    <property type="entry name" value="HisK_dim/P_dom"/>
</dbReference>
<keyword evidence="6" id="KW-0547">Nucleotide-binding</keyword>
<evidence type="ECO:0000256" key="6">
    <source>
        <dbReference type="ARBA" id="ARBA00022741"/>
    </source>
</evidence>
<dbReference type="RefSeq" id="WP_143896757.1">
    <property type="nucleotide sequence ID" value="NZ_VJND01000019.1"/>
</dbReference>
<keyword evidence="8" id="KW-0067">ATP-binding</keyword>
<evidence type="ECO:0000259" key="18">
    <source>
        <dbReference type="PROSITE" id="PS50109"/>
    </source>
</evidence>
<dbReference type="InterPro" id="IPR036097">
    <property type="entry name" value="HisK_dim/P_sf"/>
</dbReference>
<feature type="domain" description="Response regulatory" evidence="19">
    <location>
        <begin position="513"/>
        <end position="630"/>
    </location>
</feature>
<dbReference type="Gene3D" id="3.40.50.2300">
    <property type="match status" value="1"/>
</dbReference>
<dbReference type="InterPro" id="IPR036890">
    <property type="entry name" value="HATPase_C_sf"/>
</dbReference>